<accession>A0A1I0CZA2</accession>
<sequence length="187" mass="20444">MPDHEIAGGHIGLFPAKAGPTKRPRAVSSTGSSLGWTRSVPGYIPTRSVGTIKVRVDSVEMVVVTTASSRLKPVPLKAPRAPCGTGFSREAFDLLRFCLAFDLRTQKAQSPQKRDLGAGRTQTTRSGSSRMDAARAPSGHGCPFGAGPRSFVGVRVFRRRRNLARSRHPWLLGVLFQVTRRRRNRGR</sequence>
<evidence type="ECO:0000313" key="3">
    <source>
        <dbReference type="Proteomes" id="UP000182332"/>
    </source>
</evidence>
<reference evidence="2 3" key="1">
    <citation type="submission" date="2016-10" db="EMBL/GenBank/DDBJ databases">
        <authorList>
            <person name="de Groot N.N."/>
        </authorList>
    </citation>
    <scope>NUCLEOTIDE SEQUENCE [LARGE SCALE GENOMIC DNA]</scope>
    <source>
        <strain evidence="2 3">DSM 11363</strain>
    </source>
</reference>
<evidence type="ECO:0000256" key="1">
    <source>
        <dbReference type="SAM" id="MobiDB-lite"/>
    </source>
</evidence>
<name>A0A1I0CZA2_9PSED</name>
<evidence type="ECO:0000313" key="2">
    <source>
        <dbReference type="EMBL" id="SET25112.1"/>
    </source>
</evidence>
<feature type="compositionally biased region" description="Polar residues" evidence="1">
    <location>
        <begin position="120"/>
        <end position="129"/>
    </location>
</feature>
<evidence type="ECO:0008006" key="4">
    <source>
        <dbReference type="Google" id="ProtNLM"/>
    </source>
</evidence>
<proteinExistence type="predicted"/>
<gene>
    <name evidence="2" type="ORF">SAMN05216197_10933</name>
</gene>
<dbReference type="AlphaFoldDB" id="A0A1I0CZA2"/>
<feature type="region of interest" description="Disordered" evidence="1">
    <location>
        <begin position="109"/>
        <end position="142"/>
    </location>
</feature>
<feature type="region of interest" description="Disordered" evidence="1">
    <location>
        <begin position="11"/>
        <end position="33"/>
    </location>
</feature>
<organism evidence="2 3">
    <name type="scientific">Pseudomonas graminis</name>
    <dbReference type="NCBI Taxonomy" id="158627"/>
    <lineage>
        <taxon>Bacteria</taxon>
        <taxon>Pseudomonadati</taxon>
        <taxon>Pseudomonadota</taxon>
        <taxon>Gammaproteobacteria</taxon>
        <taxon>Pseudomonadales</taxon>
        <taxon>Pseudomonadaceae</taxon>
        <taxon>Pseudomonas</taxon>
    </lineage>
</organism>
<protein>
    <recommendedName>
        <fullName evidence="4">DUF1534 domain-containing protein</fullName>
    </recommendedName>
</protein>
<dbReference type="Proteomes" id="UP000182332">
    <property type="component" value="Unassembled WGS sequence"/>
</dbReference>
<dbReference type="EMBL" id="FOHW01000009">
    <property type="protein sequence ID" value="SET25112.1"/>
    <property type="molecule type" value="Genomic_DNA"/>
</dbReference>